<dbReference type="InterPro" id="IPR007110">
    <property type="entry name" value="Ig-like_dom"/>
</dbReference>
<keyword evidence="8" id="KW-1133">Transmembrane helix</keyword>
<evidence type="ECO:0000256" key="4">
    <source>
        <dbReference type="ARBA" id="ARBA00022859"/>
    </source>
</evidence>
<dbReference type="PANTHER" id="PTHR19433">
    <property type="entry name" value="T-CELL RECEPTOR ALPHA CHAIN V REGION-RELATED"/>
    <property type="match status" value="1"/>
</dbReference>
<keyword evidence="4" id="KW-0391">Immunity</keyword>
<evidence type="ECO:0000256" key="7">
    <source>
        <dbReference type="ARBA" id="ARBA00023180"/>
    </source>
</evidence>
<dbReference type="Proteomes" id="UP000472265">
    <property type="component" value="Chromosome 10"/>
</dbReference>
<organism evidence="10 11">
    <name type="scientific">Sparus aurata</name>
    <name type="common">Gilthead sea bream</name>
    <dbReference type="NCBI Taxonomy" id="8175"/>
    <lineage>
        <taxon>Eukaryota</taxon>
        <taxon>Metazoa</taxon>
        <taxon>Chordata</taxon>
        <taxon>Craniata</taxon>
        <taxon>Vertebrata</taxon>
        <taxon>Euteleostomi</taxon>
        <taxon>Actinopterygii</taxon>
        <taxon>Neopterygii</taxon>
        <taxon>Teleostei</taxon>
        <taxon>Neoteleostei</taxon>
        <taxon>Acanthomorphata</taxon>
        <taxon>Eupercaria</taxon>
        <taxon>Spariformes</taxon>
        <taxon>Sparidae</taxon>
        <taxon>Sparus</taxon>
    </lineage>
</organism>
<dbReference type="PROSITE" id="PS50835">
    <property type="entry name" value="IG_LIKE"/>
    <property type="match status" value="1"/>
</dbReference>
<evidence type="ECO:0000256" key="2">
    <source>
        <dbReference type="ARBA" id="ARBA00022475"/>
    </source>
</evidence>
<evidence type="ECO:0000256" key="5">
    <source>
        <dbReference type="ARBA" id="ARBA00023136"/>
    </source>
</evidence>
<accession>A0A671Y133</accession>
<dbReference type="Gene3D" id="2.60.40.10">
    <property type="entry name" value="Immunoglobulins"/>
    <property type="match status" value="1"/>
</dbReference>
<evidence type="ECO:0000256" key="8">
    <source>
        <dbReference type="SAM" id="Phobius"/>
    </source>
</evidence>
<keyword evidence="2" id="KW-1003">Cell membrane</keyword>
<feature type="domain" description="Ig-like" evidence="9">
    <location>
        <begin position="56"/>
        <end position="147"/>
    </location>
</feature>
<feature type="transmembrane region" description="Helical" evidence="8">
    <location>
        <begin position="168"/>
        <end position="188"/>
    </location>
</feature>
<keyword evidence="5 8" id="KW-0472">Membrane</keyword>
<dbReference type="InterPro" id="IPR052051">
    <property type="entry name" value="TCR_complex_component"/>
</dbReference>
<keyword evidence="3" id="KW-0732">Signal</keyword>
<sequence length="274" mass="31300">MNRIRNLRHTPPLCVKSTLTGAQFSCGHCRVTATRAMKNFTLIAALSLCSISWISASVSQYQTVEAQPGEEVTLQCNNISKYDTQTFWSRLVNRTKISCVVVIYRYGGNVTVCDGYEKGKFEMKSNISTVFLKIKKVDSSDSGLYYCGFFISGTPILTPIHIKVNGKITVFFSFSYLCSVCSFLLILYNNCIYFLKTTSCLQESLFFNHSDLNLSKQNQDKCYLYFIKGVITRKSQFLSLNHAYWCWTSVETCLKSWSLKVAYFFRFGSFSEQE</sequence>
<gene>
    <name evidence="10" type="primary">LOC115588968</name>
</gene>
<name>A0A671Y133_SPAAU</name>
<reference evidence="10" key="2">
    <citation type="submission" date="2025-08" db="UniProtKB">
        <authorList>
            <consortium name="Ensembl"/>
        </authorList>
    </citation>
    <scope>IDENTIFICATION</scope>
</reference>
<keyword evidence="11" id="KW-1185">Reference proteome</keyword>
<dbReference type="Pfam" id="PF07686">
    <property type="entry name" value="V-set"/>
    <property type="match status" value="1"/>
</dbReference>
<comment type="subcellular location">
    <subcellularLocation>
        <location evidence="1">Cell membrane</location>
    </subcellularLocation>
</comment>
<feature type="transmembrane region" description="Helical" evidence="8">
    <location>
        <begin position="143"/>
        <end position="162"/>
    </location>
</feature>
<dbReference type="GO" id="GO:0002376">
    <property type="term" value="P:immune system process"/>
    <property type="evidence" value="ECO:0007669"/>
    <property type="project" value="UniProtKB-KW"/>
</dbReference>
<evidence type="ECO:0000256" key="3">
    <source>
        <dbReference type="ARBA" id="ARBA00022729"/>
    </source>
</evidence>
<reference evidence="10" key="1">
    <citation type="submission" date="2021-04" db="EMBL/GenBank/DDBJ databases">
        <authorList>
            <consortium name="Wellcome Sanger Institute Data Sharing"/>
        </authorList>
    </citation>
    <scope>NUCLEOTIDE SEQUENCE [LARGE SCALE GENOMIC DNA]</scope>
</reference>
<proteinExistence type="predicted"/>
<keyword evidence="6" id="KW-1015">Disulfide bond</keyword>
<reference evidence="10" key="3">
    <citation type="submission" date="2025-09" db="UniProtKB">
        <authorList>
            <consortium name="Ensembl"/>
        </authorList>
    </citation>
    <scope>IDENTIFICATION</scope>
</reference>
<dbReference type="InterPro" id="IPR036179">
    <property type="entry name" value="Ig-like_dom_sf"/>
</dbReference>
<evidence type="ECO:0000256" key="1">
    <source>
        <dbReference type="ARBA" id="ARBA00004236"/>
    </source>
</evidence>
<evidence type="ECO:0000256" key="6">
    <source>
        <dbReference type="ARBA" id="ARBA00023157"/>
    </source>
</evidence>
<evidence type="ECO:0000313" key="11">
    <source>
        <dbReference type="Proteomes" id="UP000472265"/>
    </source>
</evidence>
<protein>
    <submittedName>
        <fullName evidence="10">Uncharacterized LOC115588968</fullName>
    </submittedName>
</protein>
<keyword evidence="7" id="KW-0325">Glycoprotein</keyword>
<dbReference type="GO" id="GO:0005886">
    <property type="term" value="C:plasma membrane"/>
    <property type="evidence" value="ECO:0007669"/>
    <property type="project" value="UniProtKB-SubCell"/>
</dbReference>
<dbReference type="GO" id="GO:0009617">
    <property type="term" value="P:response to bacterium"/>
    <property type="evidence" value="ECO:0007669"/>
    <property type="project" value="TreeGrafter"/>
</dbReference>
<dbReference type="AlphaFoldDB" id="A0A671Y133"/>
<dbReference type="GeneTree" id="ENSGT00990000206132"/>
<dbReference type="Ensembl" id="ENSSAUT00010057615.1">
    <property type="protein sequence ID" value="ENSSAUP00010054831.1"/>
    <property type="gene ID" value="ENSSAUG00010022570.1"/>
</dbReference>
<dbReference type="InterPro" id="IPR013783">
    <property type="entry name" value="Ig-like_fold"/>
</dbReference>
<dbReference type="PANTHER" id="PTHR19433:SF111">
    <property type="entry name" value="T CELL RECEPTOR ALPHA VARIABLE 4"/>
    <property type="match status" value="1"/>
</dbReference>
<dbReference type="SUPFAM" id="SSF48726">
    <property type="entry name" value="Immunoglobulin"/>
    <property type="match status" value="1"/>
</dbReference>
<evidence type="ECO:0000259" key="9">
    <source>
        <dbReference type="PROSITE" id="PS50835"/>
    </source>
</evidence>
<evidence type="ECO:0000313" key="10">
    <source>
        <dbReference type="Ensembl" id="ENSSAUP00010054831.1"/>
    </source>
</evidence>
<dbReference type="InterPro" id="IPR003599">
    <property type="entry name" value="Ig_sub"/>
</dbReference>
<keyword evidence="8" id="KW-0812">Transmembrane</keyword>
<dbReference type="SMART" id="SM00409">
    <property type="entry name" value="IG"/>
    <property type="match status" value="1"/>
</dbReference>
<dbReference type="InterPro" id="IPR013106">
    <property type="entry name" value="Ig_V-set"/>
</dbReference>